<sequence length="899" mass="99640">MATDLEFVSIACNRVANAADYSLDGTVAYAAGHFVAIYHPQNPSLCGVKQTLRGHKGRVNCVRFIRRGVGAKQYDQAILSGSADKTCRIWKKDDSNKYKALAELKGHTAGINCVAVLRGSNIPEDQQCLVVAGALDGCIRVWQIPDTDQVPTSPIILEPIQSFSASPKYPLCMTMACLPNSRTPVLITGNTDNLLRVYAFQTFATKPEFTPLLTLHGHKDWIRAVDIATYTTPISSYSTIGTSHCNDGDLILASASQDKYIRLWKITPTSNAHSVKWGANQIEGDVKNELKVDIAREGPDELIEFGDGALAGMEAATKSYMIDVDIASQDGSQTRSQYSIMFDALLVGHDDWVHSVFWQLPSISDNKTYHQPMKLISSSTDRSIFIWSPDADTTLWINEVRVGDISGVNLGFYGAIMSPDGRTLLSHAYNGAVSIWEQDQGDSLKWVPRVGVSGHAGAVTGLEWDPEQRYFVTVSNDQTTRLWCPWIRDSPDGSKRISTWHEMARPQIHGYDLQCVAFVDKYCFVSGADEKVIRVFQAPTTFLESFQNWTGAKDTGMEAANLPLGASLPALGLSNKAVYHGDSHSSGPESSRPSFDAPLPTFTALTDGSFAQPPFEHHLSTTTLWPEVNKLYGHGFEIYSLGCSRDGKVVASSCKAAKQDHAAIKLWSTSTWKELSSERPLVAHALTVTDIKFSPDDKYILTVGRDRMWSLFIRTDDEEQPYKFLCNDPKAHSRIIWDADWSSDGIYFATASRDKTIKIWHDSNNTGDASPIWHSCVTIKCEEAVTSVAFMPGRRLDRYCLAAGLEDGRIILYMLAHESDGKLGMYRVVHLDVDTCHCASVTSIKWAPTPRAPYMYLSSCSEDHSDGKRGRGFDGGEFNGPSLRYRHNFFFDLERTVEM</sequence>
<name>A0A507D707_9FUNG</name>
<dbReference type="PANTHER" id="PTHR44111">
    <property type="entry name" value="ELONGATOR COMPLEX PROTEIN 2"/>
    <property type="match status" value="1"/>
</dbReference>
<feature type="repeat" description="WD" evidence="11">
    <location>
        <begin position="729"/>
        <end position="760"/>
    </location>
</feature>
<organism evidence="12 13">
    <name type="scientific">Synchytrium endobioticum</name>
    <dbReference type="NCBI Taxonomy" id="286115"/>
    <lineage>
        <taxon>Eukaryota</taxon>
        <taxon>Fungi</taxon>
        <taxon>Fungi incertae sedis</taxon>
        <taxon>Chytridiomycota</taxon>
        <taxon>Chytridiomycota incertae sedis</taxon>
        <taxon>Chytridiomycetes</taxon>
        <taxon>Synchytriales</taxon>
        <taxon>Synchytriaceae</taxon>
        <taxon>Synchytrium</taxon>
    </lineage>
</organism>
<dbReference type="SUPFAM" id="SSF50998">
    <property type="entry name" value="Quinoprotein alcohol dehydrogenase-like"/>
    <property type="match status" value="1"/>
</dbReference>
<dbReference type="InterPro" id="IPR011047">
    <property type="entry name" value="Quinoprotein_ADH-like_sf"/>
</dbReference>
<dbReference type="SMART" id="SM00320">
    <property type="entry name" value="WD40"/>
    <property type="match status" value="12"/>
</dbReference>
<dbReference type="GO" id="GO:0005737">
    <property type="term" value="C:cytoplasm"/>
    <property type="evidence" value="ECO:0007669"/>
    <property type="project" value="UniProtKB-SubCell"/>
</dbReference>
<evidence type="ECO:0000256" key="8">
    <source>
        <dbReference type="ARBA" id="ARBA00022694"/>
    </source>
</evidence>
<keyword evidence="13" id="KW-1185">Reference proteome</keyword>
<dbReference type="Gene3D" id="2.130.10.10">
    <property type="entry name" value="YVTN repeat-like/Quinoprotein amine dehydrogenase"/>
    <property type="match status" value="3"/>
</dbReference>
<evidence type="ECO:0000256" key="3">
    <source>
        <dbReference type="ARBA" id="ARBA00005043"/>
    </source>
</evidence>
<dbReference type="AlphaFoldDB" id="A0A507D707"/>
<evidence type="ECO:0000256" key="4">
    <source>
        <dbReference type="ARBA" id="ARBA00005881"/>
    </source>
</evidence>
<dbReference type="GO" id="GO:0005634">
    <property type="term" value="C:nucleus"/>
    <property type="evidence" value="ECO:0007669"/>
    <property type="project" value="UniProtKB-SubCell"/>
</dbReference>
<evidence type="ECO:0000313" key="13">
    <source>
        <dbReference type="Proteomes" id="UP000317494"/>
    </source>
</evidence>
<evidence type="ECO:0000256" key="5">
    <source>
        <dbReference type="ARBA" id="ARBA00020267"/>
    </source>
</evidence>
<keyword evidence="7 11" id="KW-0853">WD repeat</keyword>
<dbReference type="PROSITE" id="PS50294">
    <property type="entry name" value="WD_REPEATS_REGION"/>
    <property type="match status" value="2"/>
</dbReference>
<comment type="similarity">
    <text evidence="4">Belongs to the WD repeat ELP2 family.</text>
</comment>
<accession>A0A507D707</accession>
<keyword evidence="6" id="KW-0963">Cytoplasm</keyword>
<dbReference type="FunFam" id="2.130.10.10:FF:000400">
    <property type="entry name" value="Elongator acetyltransferase complex subunit 2"/>
    <property type="match status" value="1"/>
</dbReference>
<protein>
    <recommendedName>
        <fullName evidence="5">Elongator complex protein 2</fullName>
    </recommendedName>
</protein>
<keyword evidence="9" id="KW-0677">Repeat</keyword>
<feature type="repeat" description="WD" evidence="11">
    <location>
        <begin position="452"/>
        <end position="483"/>
    </location>
</feature>
<feature type="repeat" description="WD" evidence="11">
    <location>
        <begin position="52"/>
        <end position="100"/>
    </location>
</feature>
<gene>
    <name evidence="12" type="ORF">SeMB42_g03402</name>
</gene>
<dbReference type="Pfam" id="PF00400">
    <property type="entry name" value="WD40"/>
    <property type="match status" value="6"/>
</dbReference>
<comment type="pathway">
    <text evidence="3">tRNA modification; 5-methoxycarbonylmethyl-2-thiouridine-tRNA biosynthesis.</text>
</comment>
<dbReference type="GO" id="GO:0002098">
    <property type="term" value="P:tRNA wobble uridine modification"/>
    <property type="evidence" value="ECO:0007669"/>
    <property type="project" value="InterPro"/>
</dbReference>
<dbReference type="SUPFAM" id="SSF50978">
    <property type="entry name" value="WD40 repeat-like"/>
    <property type="match status" value="2"/>
</dbReference>
<evidence type="ECO:0000256" key="9">
    <source>
        <dbReference type="ARBA" id="ARBA00022737"/>
    </source>
</evidence>
<reference evidence="12 13" key="1">
    <citation type="journal article" date="2019" name="Sci. Rep.">
        <title>Comparative genomics of chytrid fungi reveal insights into the obligate biotrophic and pathogenic lifestyle of Synchytrium endobioticum.</title>
        <authorList>
            <person name="van de Vossenberg B.T.L.H."/>
            <person name="Warris S."/>
            <person name="Nguyen H.D.T."/>
            <person name="van Gent-Pelzer M.P.E."/>
            <person name="Joly D.L."/>
            <person name="van de Geest H.C."/>
            <person name="Bonants P.J.M."/>
            <person name="Smith D.S."/>
            <person name="Levesque C.A."/>
            <person name="van der Lee T.A.J."/>
        </authorList>
    </citation>
    <scope>NUCLEOTIDE SEQUENCE [LARGE SCALE GENOMIC DNA]</scope>
    <source>
        <strain evidence="12 13">MB42</strain>
    </source>
</reference>
<comment type="caution">
    <text evidence="12">The sequence shown here is derived from an EMBL/GenBank/DDBJ whole genome shotgun (WGS) entry which is preliminary data.</text>
</comment>
<dbReference type="InterPro" id="IPR037289">
    <property type="entry name" value="Elp2"/>
</dbReference>
<evidence type="ECO:0000256" key="6">
    <source>
        <dbReference type="ARBA" id="ARBA00022490"/>
    </source>
</evidence>
<proteinExistence type="inferred from homology"/>
<keyword evidence="8" id="KW-0819">tRNA processing</keyword>
<dbReference type="STRING" id="286115.A0A507D707"/>
<dbReference type="InterPro" id="IPR015943">
    <property type="entry name" value="WD40/YVTN_repeat-like_dom_sf"/>
</dbReference>
<dbReference type="VEuPathDB" id="FungiDB:SeMB42_g03402"/>
<evidence type="ECO:0000256" key="10">
    <source>
        <dbReference type="ARBA" id="ARBA00023242"/>
    </source>
</evidence>
<evidence type="ECO:0000256" key="7">
    <source>
        <dbReference type="ARBA" id="ARBA00022574"/>
    </source>
</evidence>
<dbReference type="PANTHER" id="PTHR44111:SF1">
    <property type="entry name" value="ELONGATOR COMPLEX PROTEIN 2"/>
    <property type="match status" value="1"/>
</dbReference>
<dbReference type="GO" id="GO:0033588">
    <property type="term" value="C:elongator holoenzyme complex"/>
    <property type="evidence" value="ECO:0007669"/>
    <property type="project" value="InterPro"/>
</dbReference>
<dbReference type="InterPro" id="IPR001680">
    <property type="entry name" value="WD40_rpt"/>
</dbReference>
<evidence type="ECO:0000313" key="12">
    <source>
        <dbReference type="EMBL" id="TPX47236.1"/>
    </source>
</evidence>
<dbReference type="PROSITE" id="PS50082">
    <property type="entry name" value="WD_REPEATS_2"/>
    <property type="match status" value="3"/>
</dbReference>
<keyword evidence="10" id="KW-0539">Nucleus</keyword>
<dbReference type="InterPro" id="IPR036322">
    <property type="entry name" value="WD40_repeat_dom_sf"/>
</dbReference>
<evidence type="ECO:0000256" key="2">
    <source>
        <dbReference type="ARBA" id="ARBA00004496"/>
    </source>
</evidence>
<evidence type="ECO:0000256" key="11">
    <source>
        <dbReference type="PROSITE-ProRule" id="PRU00221"/>
    </source>
</evidence>
<evidence type="ECO:0000256" key="1">
    <source>
        <dbReference type="ARBA" id="ARBA00004123"/>
    </source>
</evidence>
<dbReference type="EMBL" id="QEAN01000120">
    <property type="protein sequence ID" value="TPX47236.1"/>
    <property type="molecule type" value="Genomic_DNA"/>
</dbReference>
<dbReference type="UniPathway" id="UPA00988"/>
<dbReference type="Proteomes" id="UP000317494">
    <property type="component" value="Unassembled WGS sequence"/>
</dbReference>
<comment type="subcellular location">
    <subcellularLocation>
        <location evidence="2">Cytoplasm</location>
    </subcellularLocation>
    <subcellularLocation>
        <location evidence="1">Nucleus</location>
    </subcellularLocation>
</comment>